<dbReference type="AlphaFoldDB" id="A0A2A9CQX6"/>
<dbReference type="InterPro" id="IPR011249">
    <property type="entry name" value="Metalloenz_LuxS/M16"/>
</dbReference>
<reference evidence="3 4" key="1">
    <citation type="submission" date="2017-10" db="EMBL/GenBank/DDBJ databases">
        <title>Sequencing the genomes of 1000 actinobacteria strains.</title>
        <authorList>
            <person name="Klenk H.-P."/>
        </authorList>
    </citation>
    <scope>NUCLEOTIDE SEQUENCE [LARGE SCALE GENOMIC DNA]</scope>
    <source>
        <strain evidence="3 4">DSM 15597</strain>
    </source>
</reference>
<accession>A0A2A9CQX6</accession>
<dbReference type="SUPFAM" id="SSF63411">
    <property type="entry name" value="LuxS/MPP-like metallohydrolase"/>
    <property type="match status" value="2"/>
</dbReference>
<evidence type="ECO:0000313" key="3">
    <source>
        <dbReference type="EMBL" id="PFG16867.1"/>
    </source>
</evidence>
<keyword evidence="4" id="KW-1185">Reference proteome</keyword>
<proteinExistence type="predicted"/>
<dbReference type="Pfam" id="PF00675">
    <property type="entry name" value="Peptidase_M16"/>
    <property type="match status" value="1"/>
</dbReference>
<dbReference type="InterPro" id="IPR011765">
    <property type="entry name" value="Pept_M16_N"/>
</dbReference>
<dbReference type="PANTHER" id="PTHR11851">
    <property type="entry name" value="METALLOPROTEASE"/>
    <property type="match status" value="1"/>
</dbReference>
<evidence type="ECO:0000259" key="2">
    <source>
        <dbReference type="Pfam" id="PF05193"/>
    </source>
</evidence>
<dbReference type="Gene3D" id="3.30.830.10">
    <property type="entry name" value="Metalloenzyme, LuxS/M16 peptidase-like"/>
    <property type="match status" value="2"/>
</dbReference>
<dbReference type="Proteomes" id="UP000226079">
    <property type="component" value="Unassembled WGS sequence"/>
</dbReference>
<dbReference type="PANTHER" id="PTHR11851:SF224">
    <property type="entry name" value="PROCESSING PROTEASE"/>
    <property type="match status" value="1"/>
</dbReference>
<dbReference type="Pfam" id="PF05193">
    <property type="entry name" value="Peptidase_M16_C"/>
    <property type="match status" value="1"/>
</dbReference>
<dbReference type="InterPro" id="IPR007863">
    <property type="entry name" value="Peptidase_M16_C"/>
</dbReference>
<dbReference type="GO" id="GO:0046872">
    <property type="term" value="F:metal ion binding"/>
    <property type="evidence" value="ECO:0007669"/>
    <property type="project" value="InterPro"/>
</dbReference>
<feature type="domain" description="Peptidase M16 C-terminal" evidence="2">
    <location>
        <begin position="186"/>
        <end position="357"/>
    </location>
</feature>
<dbReference type="InterPro" id="IPR050361">
    <property type="entry name" value="MPP/UQCRC_Complex"/>
</dbReference>
<dbReference type="EMBL" id="PDJC01000001">
    <property type="protein sequence ID" value="PFG16867.1"/>
    <property type="molecule type" value="Genomic_DNA"/>
</dbReference>
<gene>
    <name evidence="3" type="ORF">ATK74_1422</name>
</gene>
<organism evidence="3 4">
    <name type="scientific">Propionicimonas paludicola</name>
    <dbReference type="NCBI Taxonomy" id="185243"/>
    <lineage>
        <taxon>Bacteria</taxon>
        <taxon>Bacillati</taxon>
        <taxon>Actinomycetota</taxon>
        <taxon>Actinomycetes</taxon>
        <taxon>Propionibacteriales</taxon>
        <taxon>Nocardioidaceae</taxon>
        <taxon>Propionicimonas</taxon>
    </lineage>
</organism>
<evidence type="ECO:0000259" key="1">
    <source>
        <dbReference type="Pfam" id="PF00675"/>
    </source>
</evidence>
<protein>
    <submittedName>
        <fullName evidence="3">Putative Zn-dependent peptidase</fullName>
    </submittedName>
</protein>
<feature type="domain" description="Peptidase M16 N-terminal" evidence="1">
    <location>
        <begin position="34"/>
        <end position="156"/>
    </location>
</feature>
<comment type="caution">
    <text evidence="3">The sequence shown here is derived from an EMBL/GenBank/DDBJ whole genome shotgun (WGS) entry which is preliminary data.</text>
</comment>
<evidence type="ECO:0000313" key="4">
    <source>
        <dbReference type="Proteomes" id="UP000226079"/>
    </source>
</evidence>
<dbReference type="RefSeq" id="WP_098460361.1">
    <property type="nucleotide sequence ID" value="NZ_PDJC01000001.1"/>
</dbReference>
<sequence>MRRPERRPEVKPPMRWQFREPDRLWLDNGMQLLLAHREGQYIASVALLLDSPLSLEPSGRHGVATITQRCVDEGTVSHPGPAFSEALEDIGAELSGAAGFSATEFYLDVPVARLDEGLALLAEAVREPLLDPTDVRRHQQLRLAEIEQAESNSAHRANLSFRAACIQRRFRAAEAPGGDREQVAAIEPSDVVEFHARHYRPEGATLVISGAFGRDLPALAADAFGDWLPEPGPAFLHQTPAPRRPHLWLVDRPGSVQADLRLGGFGIDRSDPRWADIQVGTHALGGAFLSRLNKVLREEKGFTYGVHLVNTPLRDGGLISVQGSFRTEVLPEALDLARRQLDVVSAPITVAEVQDAVSFTNGVAPLRYSTAQAVTERIAQLTAAGVSVDFVNANAYAITQVTPESATAALAELLPPDQLTLVVVGDADRLHQPLVEAGWPVSVKA</sequence>
<name>A0A2A9CQX6_9ACTN</name>
<dbReference type="OrthoDB" id="9811314at2"/>